<protein>
    <submittedName>
        <fullName evidence="1">Uncharacterized protein</fullName>
    </submittedName>
</protein>
<reference evidence="1 2" key="1">
    <citation type="submission" date="2019-03" db="EMBL/GenBank/DDBJ databases">
        <title>Single cell metagenomics reveals metabolic interactions within the superorganism composed of flagellate Streblomastix strix and complex community of Bacteroidetes bacteria on its surface.</title>
        <authorList>
            <person name="Treitli S.C."/>
            <person name="Kolisko M."/>
            <person name="Husnik F."/>
            <person name="Keeling P."/>
            <person name="Hampl V."/>
        </authorList>
    </citation>
    <scope>NUCLEOTIDE SEQUENCE [LARGE SCALE GENOMIC DNA]</scope>
    <source>
        <strain evidence="1">ST1C</strain>
    </source>
</reference>
<evidence type="ECO:0000313" key="1">
    <source>
        <dbReference type="EMBL" id="KAA6394228.1"/>
    </source>
</evidence>
<gene>
    <name evidence="1" type="ORF">EZS28_010244</name>
</gene>
<name>A0A5J4WHC8_9EUKA</name>
<comment type="caution">
    <text evidence="1">The sequence shown here is derived from an EMBL/GenBank/DDBJ whole genome shotgun (WGS) entry which is preliminary data.</text>
</comment>
<evidence type="ECO:0000313" key="2">
    <source>
        <dbReference type="Proteomes" id="UP000324800"/>
    </source>
</evidence>
<organism evidence="1 2">
    <name type="scientific">Streblomastix strix</name>
    <dbReference type="NCBI Taxonomy" id="222440"/>
    <lineage>
        <taxon>Eukaryota</taxon>
        <taxon>Metamonada</taxon>
        <taxon>Preaxostyla</taxon>
        <taxon>Oxymonadida</taxon>
        <taxon>Streblomastigidae</taxon>
        <taxon>Streblomastix</taxon>
    </lineage>
</organism>
<dbReference type="AlphaFoldDB" id="A0A5J4WHC8"/>
<dbReference type="EMBL" id="SNRW01002002">
    <property type="protein sequence ID" value="KAA6394228.1"/>
    <property type="molecule type" value="Genomic_DNA"/>
</dbReference>
<dbReference type="Proteomes" id="UP000324800">
    <property type="component" value="Unassembled WGS sequence"/>
</dbReference>
<accession>A0A5J4WHC8</accession>
<sequence>MSKSKKQIQDMKKKLSEEDRLRLQSIDQALRNLSNPQIEIKEVDTLVGRNPTDMINEVKTKTHYNKNKYREVERETAQVEPEDVIKNTFLAHSNLEVMKFVIDKVWSNVTQRKRGEDFIFSSDNFIKFWSLITQENEDDIEIVLEEPILQSHSCMSKTYKKKDLVRVMDILIKNVSISVLDNVLFNSVEKLYRVNKDLIRLSDKPQSEVDPNEF</sequence>
<proteinExistence type="predicted"/>